<dbReference type="STRING" id="1322246.BN4_10013"/>
<dbReference type="RefSeq" id="WP_015413308.1">
    <property type="nucleotide sequence ID" value="NC_020409.1"/>
</dbReference>
<reference evidence="1 2" key="1">
    <citation type="journal article" date="2013" name="PLoS ONE">
        <title>The first genomic and proteomic characterization of a deep-sea sulfate reducer: insights into the piezophilic lifestyle of Desulfovibrio piezophilus.</title>
        <authorList>
            <person name="Pradel N."/>
            <person name="Ji B."/>
            <person name="Gimenez G."/>
            <person name="Talla E."/>
            <person name="Lenoble P."/>
            <person name="Garel M."/>
            <person name="Tamburini C."/>
            <person name="Fourquet P."/>
            <person name="Lebrun R."/>
            <person name="Bertin P."/>
            <person name="Denis Y."/>
            <person name="Pophillat M."/>
            <person name="Barbe V."/>
            <person name="Ollivier B."/>
            <person name="Dolla A."/>
        </authorList>
    </citation>
    <scope>NUCLEOTIDE SEQUENCE [LARGE SCALE GENOMIC DNA]</scope>
    <source>
        <strain evidence="2">DSM 10523 / SB164P1</strain>
    </source>
</reference>
<dbReference type="Proteomes" id="UP000011724">
    <property type="component" value="Chromosome"/>
</dbReference>
<protein>
    <submittedName>
        <fullName evidence="1">Uncharacterized protein</fullName>
    </submittedName>
</protein>
<dbReference type="PATRIC" id="fig|879567.3.peg.14"/>
<dbReference type="HOGENOM" id="CLU_071519_0_0_7"/>
<dbReference type="EMBL" id="FO203427">
    <property type="protein sequence ID" value="CCH47253.1"/>
    <property type="molecule type" value="Genomic_DNA"/>
</dbReference>
<dbReference type="PANTHER" id="PTHR33375">
    <property type="entry name" value="CHROMOSOME-PARTITIONING PROTEIN PARB-RELATED"/>
    <property type="match status" value="1"/>
</dbReference>
<dbReference type="PANTHER" id="PTHR33375:SF1">
    <property type="entry name" value="CHROMOSOME-PARTITIONING PROTEIN PARB-RELATED"/>
    <property type="match status" value="1"/>
</dbReference>
<dbReference type="GO" id="GO:0005694">
    <property type="term" value="C:chromosome"/>
    <property type="evidence" value="ECO:0007669"/>
    <property type="project" value="TreeGrafter"/>
</dbReference>
<dbReference type="OrthoDB" id="5449294at2"/>
<dbReference type="eggNOG" id="COG1475">
    <property type="taxonomic scope" value="Bacteria"/>
</dbReference>
<dbReference type="InterPro" id="IPR050336">
    <property type="entry name" value="Chromosome_partition/occlusion"/>
</dbReference>
<accession>M1WUF6</accession>
<proteinExistence type="predicted"/>
<dbReference type="GO" id="GO:0007059">
    <property type="term" value="P:chromosome segregation"/>
    <property type="evidence" value="ECO:0007669"/>
    <property type="project" value="TreeGrafter"/>
</dbReference>
<dbReference type="AlphaFoldDB" id="M1WUF6"/>
<gene>
    <name evidence="1" type="ordered locus">BN4_10013</name>
</gene>
<sequence>MQLSSEIITASAQAIQTTGSHLFWSEQTNTSLKTSLEEVGQTTPILVQETETGLELISGFARVMILKELGKPVLVRLVERLTDMEKGLLYLIENTHRLQDDGMKLKALRYFRTFTSEKEIRQTVLHRLGIKPKSKDAKLFMTWLELPENWQSHLTAGRIPLAAGTIIAKMNDSDRHAVEQLFTNYSWSRSNAVNVLTWLFETSKMTAHSIANIMNTTHMDTMMGLTLSPKDTIARLVSTAKKARYPELTSRQKSYAETSAKLVAGTKWQLEQPDNFETNEAELTLRIKNSQQLKTALHDLEDMVTRPEWEILWTIGTSHD</sequence>
<evidence type="ECO:0000313" key="1">
    <source>
        <dbReference type="EMBL" id="CCH47253.1"/>
    </source>
</evidence>
<keyword evidence="2" id="KW-1185">Reference proteome</keyword>
<dbReference type="InterPro" id="IPR036086">
    <property type="entry name" value="ParB/Sulfiredoxin_sf"/>
</dbReference>
<name>M1WUF6_PSEP2</name>
<dbReference type="SUPFAM" id="SSF110849">
    <property type="entry name" value="ParB/Sulfiredoxin"/>
    <property type="match status" value="1"/>
</dbReference>
<evidence type="ECO:0000313" key="2">
    <source>
        <dbReference type="Proteomes" id="UP000011724"/>
    </source>
</evidence>
<organism evidence="1 2">
    <name type="scientific">Pseudodesulfovibrio piezophilus (strain DSM 21447 / JCM 15486 / C1TLV30)</name>
    <name type="common">Desulfovibrio piezophilus</name>
    <dbReference type="NCBI Taxonomy" id="1322246"/>
    <lineage>
        <taxon>Bacteria</taxon>
        <taxon>Pseudomonadati</taxon>
        <taxon>Thermodesulfobacteriota</taxon>
        <taxon>Desulfovibrionia</taxon>
        <taxon>Desulfovibrionales</taxon>
        <taxon>Desulfovibrionaceae</taxon>
    </lineage>
</organism>
<reference evidence="2" key="2">
    <citation type="journal article" date="2013" name="Stand. Genomic Sci.">
        <title>Complete genome sequence of Desulfocapsa sulfexigens, a marine deltaproteobacterium specialized in disproportionating inorganic sulfur compounds.</title>
        <authorList>
            <person name="Finster K.W."/>
            <person name="Kjeldsen K.U."/>
            <person name="Kube M."/>
            <person name="Reinhardt R."/>
            <person name="Mussmann M."/>
            <person name="Amann R."/>
            <person name="Schreiber L."/>
        </authorList>
    </citation>
    <scope>NUCLEOTIDE SEQUENCE [LARGE SCALE GENOMIC DNA]</scope>
    <source>
        <strain evidence="2">DSM 10523 / SB164P1</strain>
    </source>
</reference>
<dbReference type="KEGG" id="dpi:BN4_10013"/>